<feature type="transmembrane region" description="Helical" evidence="2">
    <location>
        <begin position="12"/>
        <end position="29"/>
    </location>
</feature>
<dbReference type="PATRIC" id="fig|93930.3.peg.1814"/>
<keyword evidence="2" id="KW-0472">Membrane</keyword>
<evidence type="ECO:0000313" key="4">
    <source>
        <dbReference type="EMBL" id="KUK22945.1"/>
    </source>
</evidence>
<reference evidence="4 5" key="1">
    <citation type="journal article" date="2015" name="MBio">
        <title>Genome-Resolved Metagenomic Analysis Reveals Roles for Candidate Phyla and Other Microbial Community Members in Biogeochemical Transformations in Oil Reservoirs.</title>
        <authorList>
            <person name="Hu P."/>
            <person name="Tom L."/>
            <person name="Singh A."/>
            <person name="Thomas B.C."/>
            <person name="Baker B.J."/>
            <person name="Piceno Y.M."/>
            <person name="Andersen G.L."/>
            <person name="Banfield J.F."/>
        </authorList>
    </citation>
    <scope>NUCLEOTIDE SEQUENCE [LARGE SCALE GENOMIC DNA]</scope>
    <source>
        <strain evidence="4">46_26</strain>
    </source>
</reference>
<dbReference type="InterPro" id="IPR050245">
    <property type="entry name" value="PrsA_foldase"/>
</dbReference>
<keyword evidence="2" id="KW-0812">Transmembrane</keyword>
<comment type="caution">
    <text evidence="4">The sequence shown here is derived from an EMBL/GenBank/DDBJ whole genome shotgun (WGS) entry which is preliminary data.</text>
</comment>
<organism evidence="4 5">
    <name type="scientific">Thermotoga petrophila</name>
    <dbReference type="NCBI Taxonomy" id="93929"/>
    <lineage>
        <taxon>Bacteria</taxon>
        <taxon>Thermotogati</taxon>
        <taxon>Thermotogota</taxon>
        <taxon>Thermotogae</taxon>
        <taxon>Thermotogales</taxon>
        <taxon>Thermotogaceae</taxon>
        <taxon>Thermotoga</taxon>
    </lineage>
</organism>
<dbReference type="InterPro" id="IPR000297">
    <property type="entry name" value="PPIase_PpiC"/>
</dbReference>
<name>A0A117L310_9THEM</name>
<keyword evidence="2" id="KW-1133">Transmembrane helix</keyword>
<sequence length="581" mass="67467">MRKWMKKWQGVIIWAVAIAFVAGMIWWSVSINLRNTQNNVKYSLEQSLAYITKDGTALNDPTYWLMPWEVNDYYSNLLSSYQIISLDPLFEEPRLKALIADVFLQQKVVLYYAEKNDIKPSKKEINQEVNNVIQTIKNDQNQLNRIERTYGSLSNYEKNYLEPQIRVQLTIKKVQEKVGVVTEDEIKKYFEENKEDLQKQYDRVDIEAVSFDSSSTAQGFIAKASEVGFDEAASSMNVTVQPFSNATRGIFPDEIDTALFSATPGSIVGPFFFLDQWYVFRVKTSSVLTDFNAFENSDAYSDVKTKLEQEKFQKWLEEFMKEENLSYAFNDQVLEYWWKYFKNEEDLYGKLANLLFQGENLVTETSDELKSLFVLLSDSKIQELTKQIAELTQYRTVLENSQEPDEDLIKKYGKLSIEEADAKKEELEKQKADVENKKKTVVDYLYENYPSSTYVLEYAYRLHPNDINIRYSYYSNLYNQIKPYLSTGTYDPNQIFGVLLGLYTVANATDASTSIRLDSYYMLYDMSLALNDPTSAKYYLDEMKKIDPNFMDYESAYNQVESILEAMKASEESTPSTSTGE</sequence>
<keyword evidence="1" id="KW-0175">Coiled coil</keyword>
<feature type="coiled-coil region" evidence="1">
    <location>
        <begin position="122"/>
        <end position="149"/>
    </location>
</feature>
<proteinExistence type="predicted"/>
<dbReference type="InterPro" id="IPR027304">
    <property type="entry name" value="Trigger_fact/SurA_dom_sf"/>
</dbReference>
<evidence type="ECO:0000259" key="3">
    <source>
        <dbReference type="Pfam" id="PF13145"/>
    </source>
</evidence>
<gene>
    <name evidence="4" type="ORF">XD57_0959</name>
</gene>
<dbReference type="Gene3D" id="1.10.4030.10">
    <property type="entry name" value="Porin chaperone SurA, peptide-binding domain"/>
    <property type="match status" value="1"/>
</dbReference>
<accession>A0A117L310</accession>
<feature type="domain" description="PpiC" evidence="3">
    <location>
        <begin position="181"/>
        <end position="284"/>
    </location>
</feature>
<dbReference type="AlphaFoldDB" id="A0A117L310"/>
<evidence type="ECO:0000256" key="1">
    <source>
        <dbReference type="SAM" id="Coils"/>
    </source>
</evidence>
<dbReference type="EMBL" id="LGFG01000072">
    <property type="protein sequence ID" value="KUK22945.1"/>
    <property type="molecule type" value="Genomic_DNA"/>
</dbReference>
<evidence type="ECO:0000313" key="5">
    <source>
        <dbReference type="Proteomes" id="UP000058636"/>
    </source>
</evidence>
<dbReference type="SUPFAM" id="SSF109998">
    <property type="entry name" value="Triger factor/SurA peptide-binding domain-like"/>
    <property type="match status" value="1"/>
</dbReference>
<dbReference type="PANTHER" id="PTHR47245">
    <property type="entry name" value="PEPTIDYLPROLYL ISOMERASE"/>
    <property type="match status" value="1"/>
</dbReference>
<dbReference type="PANTHER" id="PTHR47245:SF2">
    <property type="entry name" value="PEPTIDYL-PROLYL CIS-TRANS ISOMERASE HP_0175-RELATED"/>
    <property type="match status" value="1"/>
</dbReference>
<protein>
    <recommendedName>
        <fullName evidence="3">PpiC domain-containing protein</fullName>
    </recommendedName>
</protein>
<evidence type="ECO:0000256" key="2">
    <source>
        <dbReference type="SAM" id="Phobius"/>
    </source>
</evidence>
<feature type="coiled-coil region" evidence="1">
    <location>
        <begin position="381"/>
        <end position="444"/>
    </location>
</feature>
<dbReference type="GO" id="GO:0003755">
    <property type="term" value="F:peptidyl-prolyl cis-trans isomerase activity"/>
    <property type="evidence" value="ECO:0007669"/>
    <property type="project" value="InterPro"/>
</dbReference>
<dbReference type="Proteomes" id="UP000058636">
    <property type="component" value="Unassembled WGS sequence"/>
</dbReference>
<dbReference type="Pfam" id="PF13145">
    <property type="entry name" value="Rotamase_2"/>
    <property type="match status" value="1"/>
</dbReference>